<dbReference type="Gene3D" id="3.90.770.10">
    <property type="entry name" value="3-hydroxy-3-methylglutaryl-coenzyme A Reductase, Chain A, domain 2"/>
    <property type="match status" value="2"/>
</dbReference>
<keyword evidence="4" id="KW-1185">Reference proteome</keyword>
<dbReference type="GO" id="GO:0015936">
    <property type="term" value="P:coenzyme A metabolic process"/>
    <property type="evidence" value="ECO:0007669"/>
    <property type="project" value="InterPro"/>
</dbReference>
<dbReference type="InterPro" id="IPR023074">
    <property type="entry name" value="HMG_CoA_Rdtase_cat_sf"/>
</dbReference>
<comment type="similarity">
    <text evidence="1">Belongs to the HMG-CoA reductase family.</text>
</comment>
<dbReference type="GO" id="GO:0004420">
    <property type="term" value="F:hydroxymethylglutaryl-CoA reductase (NADPH) activity"/>
    <property type="evidence" value="ECO:0007669"/>
    <property type="project" value="InterPro"/>
</dbReference>
<dbReference type="PROSITE" id="PS50065">
    <property type="entry name" value="HMG_COA_REDUCTASE_4"/>
    <property type="match status" value="1"/>
</dbReference>
<reference evidence="3" key="1">
    <citation type="journal article" date="2014" name="Int. J. Syst. Evol. Microbiol.">
        <title>Complete genome sequence of Corynebacterium casei LMG S-19264T (=DSM 44701T), isolated from a smear-ripened cheese.</title>
        <authorList>
            <consortium name="US DOE Joint Genome Institute (JGI-PGF)"/>
            <person name="Walter F."/>
            <person name="Albersmeier A."/>
            <person name="Kalinowski J."/>
            <person name="Ruckert C."/>
        </authorList>
    </citation>
    <scope>NUCLEOTIDE SEQUENCE</scope>
    <source>
        <strain evidence="3">JCM 13583</strain>
    </source>
</reference>
<dbReference type="SUPFAM" id="SSF56542">
    <property type="entry name" value="Substrate-binding domain of HMG-CoA reductase"/>
    <property type="match status" value="1"/>
</dbReference>
<evidence type="ECO:0000313" key="3">
    <source>
        <dbReference type="EMBL" id="GGM74332.1"/>
    </source>
</evidence>
<dbReference type="RefSeq" id="WP_229657499.1">
    <property type="nucleotide sequence ID" value="NZ_BMNY01000001.1"/>
</dbReference>
<name>A0AA37F9G8_9ARCH</name>
<protein>
    <submittedName>
        <fullName evidence="3">3-hydroxy-3-methylglutaryl-CoA reductase</fullName>
    </submittedName>
</protein>
<evidence type="ECO:0000313" key="4">
    <source>
        <dbReference type="Proteomes" id="UP000632195"/>
    </source>
</evidence>
<gene>
    <name evidence="3" type="ORF">GCM10007108_10340</name>
</gene>
<dbReference type="PROSITE" id="PS00066">
    <property type="entry name" value="HMG_COA_REDUCTASE_1"/>
    <property type="match status" value="1"/>
</dbReference>
<evidence type="ECO:0000256" key="2">
    <source>
        <dbReference type="ARBA" id="ARBA00023002"/>
    </source>
</evidence>
<dbReference type="Pfam" id="PF00368">
    <property type="entry name" value="HMG-CoA_red"/>
    <property type="match status" value="1"/>
</dbReference>
<dbReference type="EMBL" id="BMNY01000001">
    <property type="protein sequence ID" value="GGM74332.1"/>
    <property type="molecule type" value="Genomic_DNA"/>
</dbReference>
<organism evidence="3 4">
    <name type="scientific">Thermogymnomonas acidicola</name>
    <dbReference type="NCBI Taxonomy" id="399579"/>
    <lineage>
        <taxon>Archaea</taxon>
        <taxon>Methanobacteriati</taxon>
        <taxon>Thermoplasmatota</taxon>
        <taxon>Thermoplasmata</taxon>
        <taxon>Thermoplasmatales</taxon>
        <taxon>Thermogymnomonas</taxon>
    </lineage>
</organism>
<dbReference type="InterPro" id="IPR004553">
    <property type="entry name" value="HMG_CoA_Rdtase_bac-typ"/>
</dbReference>
<proteinExistence type="inferred from homology"/>
<dbReference type="InterPro" id="IPR009023">
    <property type="entry name" value="HMG_CoA_Rdtase_NAD(P)-bd_sf"/>
</dbReference>
<comment type="caution">
    <text evidence="3">The sequence shown here is derived from an EMBL/GenBank/DDBJ whole genome shotgun (WGS) entry which is preliminary data.</text>
</comment>
<reference evidence="3" key="2">
    <citation type="submission" date="2022-09" db="EMBL/GenBank/DDBJ databases">
        <authorList>
            <person name="Sun Q."/>
            <person name="Ohkuma M."/>
        </authorList>
    </citation>
    <scope>NUCLEOTIDE SEQUENCE</scope>
    <source>
        <strain evidence="3">JCM 13583</strain>
    </source>
</reference>
<dbReference type="InterPro" id="IPR002202">
    <property type="entry name" value="HMG_CoA_Rdtase"/>
</dbReference>
<dbReference type="PANTHER" id="PTHR10572">
    <property type="entry name" value="3-HYDROXY-3-METHYLGLUTARYL-COENZYME A REDUCTASE"/>
    <property type="match status" value="1"/>
</dbReference>
<keyword evidence="2" id="KW-0560">Oxidoreductase</keyword>
<sequence length="427" mass="45569">MAVRDSRISGFFRLTPVERLRKVAELVGLTEQEVATLQMTGSMGIDVADKLVENVISTLEMPLSVAPNFRVNGKDYLVPMAIEEPSVVAACSNAARIAREGGGFRAYATEPLMYGQVQVIGVPDPNVARVEILSRKSEILELANTASQTLKSRGAGARDLQVREVPGLEGQVVVHLVVDVMDAMGANVINTMCERVAPLIEEVTGGRVNLRILSNLTPLRTAYAWARFRKELIGGEEVVNGVVEAWRFAQMDIFRAATHNKGIMNGIDAVLVATLNDWRAAEANAHAYAAIGGYRSLTRYSVDSNGNLIGSIEVPLAVGVVGGTTGAVEKARIARKILGASDARELACILASVGLAQNFAALRALADEGIQRGHMSLHARNVAVTAGASPPEVDAVAKRLVEEGRISVSRAREILQEMRGGGSGNNK</sequence>
<dbReference type="SUPFAM" id="SSF55035">
    <property type="entry name" value="NAD-binding domain of HMG-CoA reductase"/>
    <property type="match status" value="1"/>
</dbReference>
<dbReference type="InterPro" id="IPR009029">
    <property type="entry name" value="HMG_CoA_Rdtase_sub-bd_dom_sf"/>
</dbReference>
<dbReference type="Proteomes" id="UP000632195">
    <property type="component" value="Unassembled WGS sequence"/>
</dbReference>
<dbReference type="Gene3D" id="1.10.8.660">
    <property type="match status" value="1"/>
</dbReference>
<dbReference type="PANTHER" id="PTHR10572:SF24">
    <property type="entry name" value="3-HYDROXY-3-METHYLGLUTARYL-COENZYME A REDUCTASE"/>
    <property type="match status" value="1"/>
</dbReference>
<dbReference type="CDD" id="cd00644">
    <property type="entry name" value="HMG-CoA_reductase_classII"/>
    <property type="match status" value="1"/>
</dbReference>
<dbReference type="AlphaFoldDB" id="A0AA37F9G8"/>
<evidence type="ECO:0000256" key="1">
    <source>
        <dbReference type="ARBA" id="ARBA00007661"/>
    </source>
</evidence>
<dbReference type="NCBIfam" id="TIGR00532">
    <property type="entry name" value="HMG_CoA_R_NAD"/>
    <property type="match status" value="1"/>
</dbReference>
<dbReference type="InterPro" id="IPR023076">
    <property type="entry name" value="HMG_CoA_Rdtase_CS"/>
</dbReference>
<accession>A0AA37F9G8</accession>